<evidence type="ECO:0000256" key="2">
    <source>
        <dbReference type="ARBA" id="ARBA00022723"/>
    </source>
</evidence>
<proteinExistence type="predicted"/>
<keyword evidence="4" id="KW-0862">Zinc</keyword>
<dbReference type="AlphaFoldDB" id="A0A8H3ENM7"/>
<keyword evidence="7" id="KW-0539">Nucleus</keyword>
<dbReference type="GO" id="GO:0008270">
    <property type="term" value="F:zinc ion binding"/>
    <property type="evidence" value="ECO:0007669"/>
    <property type="project" value="UniProtKB-KW"/>
</dbReference>
<feature type="region of interest" description="Disordered" evidence="8">
    <location>
        <begin position="482"/>
        <end position="540"/>
    </location>
</feature>
<name>A0A8H3ENM7_9LECA</name>
<feature type="region of interest" description="Disordered" evidence="8">
    <location>
        <begin position="279"/>
        <end position="432"/>
    </location>
</feature>
<accession>A0A8H3ENM7</accession>
<feature type="compositionally biased region" description="Acidic residues" evidence="8">
    <location>
        <begin position="321"/>
        <end position="338"/>
    </location>
</feature>
<feature type="region of interest" description="Disordered" evidence="8">
    <location>
        <begin position="762"/>
        <end position="797"/>
    </location>
</feature>
<feature type="domain" description="DEUBAD" evidence="9">
    <location>
        <begin position="579"/>
        <end position="690"/>
    </location>
</feature>
<feature type="compositionally biased region" description="Polar residues" evidence="8">
    <location>
        <begin position="159"/>
        <end position="168"/>
    </location>
</feature>
<evidence type="ECO:0000256" key="1">
    <source>
        <dbReference type="ARBA" id="ARBA00004123"/>
    </source>
</evidence>
<keyword evidence="6" id="KW-0804">Transcription</keyword>
<evidence type="ECO:0000256" key="4">
    <source>
        <dbReference type="ARBA" id="ARBA00022833"/>
    </source>
</evidence>
<keyword evidence="3" id="KW-0863">Zinc-finger</keyword>
<dbReference type="EMBL" id="CAJPDR010000039">
    <property type="protein sequence ID" value="CAF9909961.1"/>
    <property type="molecule type" value="Genomic_DNA"/>
</dbReference>
<reference evidence="10" key="1">
    <citation type="submission" date="2021-03" db="EMBL/GenBank/DDBJ databases">
        <authorList>
            <person name="Tagirdzhanova G."/>
        </authorList>
    </citation>
    <scope>NUCLEOTIDE SEQUENCE</scope>
</reference>
<feature type="compositionally biased region" description="Polar residues" evidence="8">
    <location>
        <begin position="30"/>
        <end position="45"/>
    </location>
</feature>
<feature type="compositionally biased region" description="Polar residues" evidence="8">
    <location>
        <begin position="858"/>
        <end position="870"/>
    </location>
</feature>
<feature type="region of interest" description="Disordered" evidence="8">
    <location>
        <begin position="1"/>
        <end position="90"/>
    </location>
</feature>
<dbReference type="GO" id="GO:0005634">
    <property type="term" value="C:nucleus"/>
    <property type="evidence" value="ECO:0007669"/>
    <property type="project" value="UniProtKB-SubCell"/>
</dbReference>
<evidence type="ECO:0000259" key="9">
    <source>
        <dbReference type="PROSITE" id="PS51916"/>
    </source>
</evidence>
<comment type="subcellular location">
    <subcellularLocation>
        <location evidence="1">Nucleus</location>
    </subcellularLocation>
</comment>
<gene>
    <name evidence="10" type="ORF">ALECFALPRED_006119</name>
</gene>
<feature type="compositionally biased region" description="Polar residues" evidence="8">
    <location>
        <begin position="382"/>
        <end position="395"/>
    </location>
</feature>
<protein>
    <recommendedName>
        <fullName evidence="9">DEUBAD domain-containing protein</fullName>
    </recommendedName>
</protein>
<sequence>MTPQKRKAVAALPAEASDESPYKRARSESTGHTTHKQNGTGSASEGSPDDQVEHSVTPVQPSSHLQAARGTNNEDAPFRELPQSWDQADTADQMLVNMKETKNSWATIEQGWERLTGAKPAEGMLPDRHRQLKDIMAHSKAGGALGEKIESKAVEEPLKTSNDISALPTTKVGPSSPAIGGSSNTSGDTPNYSKPAVYPSDPPNAAPTTVAAPEQDIPQSWEQANAGDQLIVRMKTSRPSWAKIEEAWQNLTGEKPAEGAIKDRYMAIRDLVIRPETTRAYKRTHPAKASNLDEASDHVISQRAKPTLRTPRKGKAKAEPSEESLNESSDEASDESSDEVSRPSITTTRRKPCGAVQRQMRVSAFDGPSIEPISERTKTTAKEPSNSRAEAGSSNESDEDSKHSITLAKSVKRPRVKPAVAAGSGAQNMAETPDEMVVEMRERGCSWVEIGQAWTERTGRVNAPDTLRKRYGRIKLGSAANIKSATQASGKRKAKANSPEEASHDSSAKRSKPTAETPSKRNMDRGKRKHSVKYTDSTTDEDELFAAPVEPVVTASAKRNAGRTRKVNRSDPEWLVTNEKSPLACEDLHAEFSNPKTYENFTKSDWEDLRETLPPSVPINPDGYSIPMTFFKYDSDFRRGIREFQEDLASGRLDPKWQSDAAQAMEERARGEFDAYKEDQFEAFWGQKQKLSHDAVAGESMKIKLDFLIQNKVFKVGDYFSYSRVFGRGKNGVLVEKDCKIVRVDGKALTFAIPPGQRKYSRRMFESEASGDTEPEAKVTMVDGDQLPPTGEDSMPGVAQRVTGAETNGGEESKATENGVAASVVKETVENGNLPDIKAQRADFTSENKTDEDDVAEGTNSEGTAVNINTKPEHNGIHEATTPERNNANGPVAQTNGGTQEEDVFHSISVLTQLENKIVDIDGHFNSKDIPTQNAWRSFRGLRNNQDLGTLFEMREEFYVYRHPQIVKEAKRKR</sequence>
<keyword evidence="2" id="KW-0479">Metal-binding</keyword>
<evidence type="ECO:0000256" key="3">
    <source>
        <dbReference type="ARBA" id="ARBA00022771"/>
    </source>
</evidence>
<feature type="region of interest" description="Disordered" evidence="8">
    <location>
        <begin position="155"/>
        <end position="211"/>
    </location>
</feature>
<feature type="region of interest" description="Disordered" evidence="8">
    <location>
        <begin position="831"/>
        <end position="874"/>
    </location>
</feature>
<keyword evidence="5" id="KW-0805">Transcription regulation</keyword>
<dbReference type="Pfam" id="PF13919">
    <property type="entry name" value="ASXH"/>
    <property type="match status" value="1"/>
</dbReference>
<feature type="compositionally biased region" description="Basic and acidic residues" evidence="8">
    <location>
        <begin position="838"/>
        <end position="849"/>
    </location>
</feature>
<evidence type="ECO:0000313" key="10">
    <source>
        <dbReference type="EMBL" id="CAF9909961.1"/>
    </source>
</evidence>
<dbReference type="OrthoDB" id="2289918at2759"/>
<dbReference type="PROSITE" id="PS51916">
    <property type="entry name" value="DEUBAD"/>
    <property type="match status" value="1"/>
</dbReference>
<dbReference type="InterPro" id="IPR044867">
    <property type="entry name" value="DEUBAD_dom"/>
</dbReference>
<comment type="caution">
    <text evidence="10">The sequence shown here is derived from an EMBL/GenBank/DDBJ whole genome shotgun (WGS) entry which is preliminary data.</text>
</comment>
<evidence type="ECO:0000256" key="7">
    <source>
        <dbReference type="ARBA" id="ARBA00023242"/>
    </source>
</evidence>
<feature type="compositionally biased region" description="Polar residues" evidence="8">
    <location>
        <begin position="57"/>
        <end position="74"/>
    </location>
</feature>
<organism evidence="10 11">
    <name type="scientific">Alectoria fallacina</name>
    <dbReference type="NCBI Taxonomy" id="1903189"/>
    <lineage>
        <taxon>Eukaryota</taxon>
        <taxon>Fungi</taxon>
        <taxon>Dikarya</taxon>
        <taxon>Ascomycota</taxon>
        <taxon>Pezizomycotina</taxon>
        <taxon>Lecanoromycetes</taxon>
        <taxon>OSLEUM clade</taxon>
        <taxon>Lecanoromycetidae</taxon>
        <taxon>Lecanorales</taxon>
        <taxon>Lecanorineae</taxon>
        <taxon>Parmeliaceae</taxon>
        <taxon>Alectoria</taxon>
    </lineage>
</organism>
<evidence type="ECO:0000256" key="5">
    <source>
        <dbReference type="ARBA" id="ARBA00023015"/>
    </source>
</evidence>
<dbReference type="Proteomes" id="UP000664203">
    <property type="component" value="Unassembled WGS sequence"/>
</dbReference>
<evidence type="ECO:0000256" key="6">
    <source>
        <dbReference type="ARBA" id="ARBA00023163"/>
    </source>
</evidence>
<dbReference type="InterPro" id="IPR028020">
    <property type="entry name" value="ASX_DEUBAD_dom"/>
</dbReference>
<evidence type="ECO:0000313" key="11">
    <source>
        <dbReference type="Proteomes" id="UP000664203"/>
    </source>
</evidence>
<keyword evidence="11" id="KW-1185">Reference proteome</keyword>
<feature type="compositionally biased region" description="Polar residues" evidence="8">
    <location>
        <begin position="181"/>
        <end position="192"/>
    </location>
</feature>
<evidence type="ECO:0000256" key="8">
    <source>
        <dbReference type="SAM" id="MobiDB-lite"/>
    </source>
</evidence>
<feature type="compositionally biased region" description="Basic and acidic residues" evidence="8">
    <location>
        <begin position="20"/>
        <end position="29"/>
    </location>
</feature>